<feature type="compositionally biased region" description="Polar residues" evidence="1">
    <location>
        <begin position="187"/>
        <end position="197"/>
    </location>
</feature>
<feature type="transmembrane region" description="Helical" evidence="2">
    <location>
        <begin position="344"/>
        <end position="366"/>
    </location>
</feature>
<keyword evidence="2" id="KW-0472">Membrane</keyword>
<gene>
    <name evidence="3" type="ORF">J8C06_07440</name>
</gene>
<feature type="region of interest" description="Disordered" evidence="1">
    <location>
        <begin position="124"/>
        <end position="159"/>
    </location>
</feature>
<dbReference type="RefSeq" id="WP_211428087.1">
    <property type="nucleotide sequence ID" value="NZ_CP072648.1"/>
</dbReference>
<evidence type="ECO:0000256" key="2">
    <source>
        <dbReference type="SAM" id="Phobius"/>
    </source>
</evidence>
<sequence length="540" mass="56702">MNSLYALVTGWFPRALAANWWGVISVTVVIVFVLLAIALLWFALRQLQTSTDNRDVGDDGLLGLVEPGEPAAPPSVTPAAGADGARPPVAVVNAPAAEQQTAPLPEPSLPVEIRPQITADDLAAVSTERAAESVSSASRQVAEDNASKSTVASPLPTAAAEATPSVSSLAKDIQARLAHPVAAPLPKTTSPLDGTTSPLTPPPAETTVPVTATSRALNTPKRETGKLETNPSASPKPSAALTERLPAQRKTLRPPPSETTPLTQPVPAVRTAVIAPPGTARLPEEVVRGESAAAATSDLADAAPPLPVQFVPKVAAPSPSPNATPIAPPNFLGDDRPTGIGREALWLGVGFVVFMLLLGSVVVVFFPAIRSRVLPPTWAERVAALPRGLGIETPPPPPVPVKQVEVRQYANAYSSAPKGATGKIVRTVTIAGVVKNITDETLYDLRAEIELYPRTPDGAPPERRIIYLTPNLLEPQQEGRYTLTIVDADYRQSSLKRIVTGDGREMRELPAVFVPGTLEPPEEPVAKPSAATPSSPARRR</sequence>
<evidence type="ECO:0000313" key="3">
    <source>
        <dbReference type="EMBL" id="QUW02197.1"/>
    </source>
</evidence>
<feature type="transmembrane region" description="Helical" evidence="2">
    <location>
        <begin position="20"/>
        <end position="44"/>
    </location>
</feature>
<evidence type="ECO:0000256" key="1">
    <source>
        <dbReference type="SAM" id="MobiDB-lite"/>
    </source>
</evidence>
<proteinExistence type="predicted"/>
<protein>
    <submittedName>
        <fullName evidence="3">Uncharacterized protein</fullName>
    </submittedName>
</protein>
<name>A0ABX8B5F7_9BACT</name>
<dbReference type="Proteomes" id="UP000676506">
    <property type="component" value="Chromosome 1"/>
</dbReference>
<feature type="region of interest" description="Disordered" evidence="1">
    <location>
        <begin position="65"/>
        <end position="84"/>
    </location>
</feature>
<evidence type="ECO:0000313" key="4">
    <source>
        <dbReference type="Proteomes" id="UP000676506"/>
    </source>
</evidence>
<keyword evidence="2" id="KW-1133">Transmembrane helix</keyword>
<dbReference type="EMBL" id="CP072648">
    <property type="protein sequence ID" value="QUW02197.1"/>
    <property type="molecule type" value="Genomic_DNA"/>
</dbReference>
<keyword evidence="4" id="KW-1185">Reference proteome</keyword>
<keyword evidence="2" id="KW-0812">Transmembrane</keyword>
<feature type="compositionally biased region" description="Low complexity" evidence="1">
    <location>
        <begin position="528"/>
        <end position="540"/>
    </location>
</feature>
<accession>A0ABX8B5F7</accession>
<organism evidence="3 4">
    <name type="scientific">Chloracidobacterium validum</name>
    <dbReference type="NCBI Taxonomy" id="2821543"/>
    <lineage>
        <taxon>Bacteria</taxon>
        <taxon>Pseudomonadati</taxon>
        <taxon>Acidobacteriota</taxon>
        <taxon>Terriglobia</taxon>
        <taxon>Terriglobales</taxon>
        <taxon>Acidobacteriaceae</taxon>
        <taxon>Chloracidobacterium</taxon>
    </lineage>
</organism>
<feature type="compositionally biased region" description="Low complexity" evidence="1">
    <location>
        <begin position="124"/>
        <end position="140"/>
    </location>
</feature>
<feature type="region of interest" description="Disordered" evidence="1">
    <location>
        <begin position="514"/>
        <end position="540"/>
    </location>
</feature>
<reference evidence="3 4" key="1">
    <citation type="submission" date="2021-03" db="EMBL/GenBank/DDBJ databases">
        <title>Genomic and phenotypic characterization of Chloracidobacterium isolates provides evidence for multiple species.</title>
        <authorList>
            <person name="Saini M.K."/>
            <person name="Costas A.M.G."/>
            <person name="Tank M."/>
            <person name="Bryant D.A."/>
        </authorList>
    </citation>
    <scope>NUCLEOTIDE SEQUENCE [LARGE SCALE GENOMIC DNA]</scope>
    <source>
        <strain evidence="3 4">BV2-C</strain>
    </source>
</reference>
<feature type="region of interest" description="Disordered" evidence="1">
    <location>
        <begin position="182"/>
        <end position="241"/>
    </location>
</feature>